<keyword evidence="1" id="KW-0732">Signal</keyword>
<dbReference type="AlphaFoldDB" id="A0AAV1LCQ5"/>
<evidence type="ECO:0000313" key="3">
    <source>
        <dbReference type="EMBL" id="CAK1593138.1"/>
    </source>
</evidence>
<organism evidence="3 4">
    <name type="scientific">Parnassius mnemosyne</name>
    <name type="common">clouded apollo</name>
    <dbReference type="NCBI Taxonomy" id="213953"/>
    <lineage>
        <taxon>Eukaryota</taxon>
        <taxon>Metazoa</taxon>
        <taxon>Ecdysozoa</taxon>
        <taxon>Arthropoda</taxon>
        <taxon>Hexapoda</taxon>
        <taxon>Insecta</taxon>
        <taxon>Pterygota</taxon>
        <taxon>Neoptera</taxon>
        <taxon>Endopterygota</taxon>
        <taxon>Lepidoptera</taxon>
        <taxon>Glossata</taxon>
        <taxon>Ditrysia</taxon>
        <taxon>Papilionoidea</taxon>
        <taxon>Papilionidae</taxon>
        <taxon>Parnassiinae</taxon>
        <taxon>Parnassini</taxon>
        <taxon>Parnassius</taxon>
        <taxon>Driopa</taxon>
    </lineage>
</organism>
<dbReference type="InterPro" id="IPR052774">
    <property type="entry name" value="Celegans_DevNeuronal_Protein"/>
</dbReference>
<gene>
    <name evidence="3" type="ORF">PARMNEM_LOCUS12971</name>
</gene>
<accession>A0AAV1LCQ5</accession>
<evidence type="ECO:0000259" key="2">
    <source>
        <dbReference type="PROSITE" id="PS51034"/>
    </source>
</evidence>
<dbReference type="GO" id="GO:0009653">
    <property type="term" value="P:anatomical structure morphogenesis"/>
    <property type="evidence" value="ECO:0007669"/>
    <property type="project" value="TreeGrafter"/>
</dbReference>
<keyword evidence="4" id="KW-1185">Reference proteome</keyword>
<sequence>MVLTKFVFCLALVHVVLAKGSDSRIQCTPEVMAVTVPMDGDRKISYLDNLKDYKPCLPNLENNAATFMLDLQDHHKCGVTRVINQITGKRTFYHKIVIELADGGRETVTVRCMATGKPHLVARRAVDEPFPLDFNEPDVLNITRYEEGRAPEPVLGAVVKQNGKQVSGEISVSPGTPLSMEIFLDNASAPVYGLLVSYMHVTDTGKQQETIVFNGCSVDPYLFDNFVTTDGDVLAAKFKAFKFPDTSYVQFRGTVTVCLDKCQGVQCSNGAIGYGRKRRSIASNADSNKVYVVSLTTFIKVDWTDPNGARDSEYLSLLKNLKVANQKLGDADGTPATVAEHTKDNRLVMYVSPLEQNTSSVFTHSCVLLLVSLTLTLFY</sequence>
<dbReference type="EMBL" id="CAVLGL010000088">
    <property type="protein sequence ID" value="CAK1593138.1"/>
    <property type="molecule type" value="Genomic_DNA"/>
</dbReference>
<feature type="chain" id="PRO_5043863995" description="ZP domain-containing protein" evidence="1">
    <location>
        <begin position="19"/>
        <end position="379"/>
    </location>
</feature>
<reference evidence="3 4" key="1">
    <citation type="submission" date="2023-11" db="EMBL/GenBank/DDBJ databases">
        <authorList>
            <person name="Hedman E."/>
            <person name="Englund M."/>
            <person name="Stromberg M."/>
            <person name="Nyberg Akerstrom W."/>
            <person name="Nylinder S."/>
            <person name="Jareborg N."/>
            <person name="Kallberg Y."/>
            <person name="Kronander E."/>
        </authorList>
    </citation>
    <scope>NUCLEOTIDE SEQUENCE [LARGE SCALE GENOMIC DNA]</scope>
</reference>
<dbReference type="PROSITE" id="PS51034">
    <property type="entry name" value="ZP_2"/>
    <property type="match status" value="1"/>
</dbReference>
<evidence type="ECO:0000256" key="1">
    <source>
        <dbReference type="SAM" id="SignalP"/>
    </source>
</evidence>
<dbReference type="PANTHER" id="PTHR47327">
    <property type="entry name" value="FI18240P1-RELATED"/>
    <property type="match status" value="1"/>
</dbReference>
<evidence type="ECO:0000313" key="4">
    <source>
        <dbReference type="Proteomes" id="UP001314205"/>
    </source>
</evidence>
<name>A0AAV1LCQ5_9NEOP</name>
<protein>
    <recommendedName>
        <fullName evidence="2">ZP domain-containing protein</fullName>
    </recommendedName>
</protein>
<dbReference type="Proteomes" id="UP001314205">
    <property type="component" value="Unassembled WGS sequence"/>
</dbReference>
<dbReference type="InterPro" id="IPR055355">
    <property type="entry name" value="ZP-C"/>
</dbReference>
<dbReference type="SMART" id="SM00241">
    <property type="entry name" value="ZP"/>
    <property type="match status" value="1"/>
</dbReference>
<feature type="domain" description="ZP" evidence="2">
    <location>
        <begin position="26"/>
        <end position="274"/>
    </location>
</feature>
<dbReference type="InterPro" id="IPR001507">
    <property type="entry name" value="ZP_dom"/>
</dbReference>
<feature type="signal peptide" evidence="1">
    <location>
        <begin position="1"/>
        <end position="18"/>
    </location>
</feature>
<proteinExistence type="predicted"/>
<comment type="caution">
    <text evidence="3">The sequence shown here is derived from an EMBL/GenBank/DDBJ whole genome shotgun (WGS) entry which is preliminary data.</text>
</comment>
<dbReference type="PANTHER" id="PTHR47327:SF7">
    <property type="entry name" value="GH08941P"/>
    <property type="match status" value="1"/>
</dbReference>
<dbReference type="Pfam" id="PF00100">
    <property type="entry name" value="Zona_pellucida"/>
    <property type="match status" value="1"/>
</dbReference>